<evidence type="ECO:0000256" key="1">
    <source>
        <dbReference type="SAM" id="SignalP"/>
    </source>
</evidence>
<dbReference type="AlphaFoldDB" id="A0AAE9DAF6"/>
<feature type="signal peptide" evidence="1">
    <location>
        <begin position="1"/>
        <end position="16"/>
    </location>
</feature>
<evidence type="ECO:0000259" key="2">
    <source>
        <dbReference type="Pfam" id="PF26530"/>
    </source>
</evidence>
<dbReference type="Proteomes" id="UP000827892">
    <property type="component" value="Chromosome III"/>
</dbReference>
<protein>
    <recommendedName>
        <fullName evidence="2">NTF2-like domain-containing protein</fullName>
    </recommendedName>
</protein>
<feature type="domain" description="NTF2-like" evidence="2">
    <location>
        <begin position="32"/>
        <end position="117"/>
    </location>
</feature>
<name>A0AAE9DAF6_CAEBR</name>
<sequence length="154" mass="17692">MRTVLLLTSLTNVCSSYKYIQLECHVNDGSEVVAQRVLDELSDAVMTRNRTAIADCLSDTFVFSGKVRGLKKDFVATMYSGFRDLRFFKVWMKSFEFVNGEDVKIDLHISEPLNHDMGILPRNPYTIYLYLKSVGGVYKANLVEYHTEYDWPGI</sequence>
<dbReference type="EMBL" id="CP090893">
    <property type="protein sequence ID" value="ULT99597.1"/>
    <property type="molecule type" value="Genomic_DNA"/>
</dbReference>
<keyword evidence="1" id="KW-0732">Signal</keyword>
<gene>
    <name evidence="3" type="ORF">L3Y34_000709</name>
</gene>
<accession>A0AAE9DAF6</accession>
<organism evidence="3 4">
    <name type="scientific">Caenorhabditis briggsae</name>
    <dbReference type="NCBI Taxonomy" id="6238"/>
    <lineage>
        <taxon>Eukaryota</taxon>
        <taxon>Metazoa</taxon>
        <taxon>Ecdysozoa</taxon>
        <taxon>Nematoda</taxon>
        <taxon>Chromadorea</taxon>
        <taxon>Rhabditida</taxon>
        <taxon>Rhabditina</taxon>
        <taxon>Rhabditomorpha</taxon>
        <taxon>Rhabditoidea</taxon>
        <taxon>Rhabditidae</taxon>
        <taxon>Peloderinae</taxon>
        <taxon>Caenorhabditis</taxon>
    </lineage>
</organism>
<dbReference type="InterPro" id="IPR058721">
    <property type="entry name" value="NTF2_3"/>
</dbReference>
<evidence type="ECO:0000313" key="3">
    <source>
        <dbReference type="EMBL" id="ULT99597.1"/>
    </source>
</evidence>
<evidence type="ECO:0000313" key="4">
    <source>
        <dbReference type="Proteomes" id="UP000827892"/>
    </source>
</evidence>
<reference evidence="3 4" key="1">
    <citation type="submission" date="2022-05" db="EMBL/GenBank/DDBJ databases">
        <title>Chromosome-level reference genomes for two strains of Caenorhabditis briggsae: an improved platform for comparative genomics.</title>
        <authorList>
            <person name="Stevens L."/>
            <person name="Andersen E.C."/>
        </authorList>
    </citation>
    <scope>NUCLEOTIDE SEQUENCE [LARGE SCALE GENOMIC DNA]</scope>
    <source>
        <strain evidence="3">QX1410_ONT</strain>
        <tissue evidence="3">Whole-organism</tissue>
    </source>
</reference>
<proteinExistence type="predicted"/>
<dbReference type="Pfam" id="PF26530">
    <property type="entry name" value="NTF2_3"/>
    <property type="match status" value="1"/>
</dbReference>
<feature type="chain" id="PRO_5042007319" description="NTF2-like domain-containing protein" evidence="1">
    <location>
        <begin position="17"/>
        <end position="154"/>
    </location>
</feature>